<gene>
    <name evidence="1" type="ORF">BV22DRAFT_1124521</name>
</gene>
<accession>A0ACB8C0K9</accession>
<reference evidence="1" key="1">
    <citation type="journal article" date="2021" name="New Phytol.">
        <title>Evolutionary innovations through gain and loss of genes in the ectomycorrhizal Boletales.</title>
        <authorList>
            <person name="Wu G."/>
            <person name="Miyauchi S."/>
            <person name="Morin E."/>
            <person name="Kuo A."/>
            <person name="Drula E."/>
            <person name="Varga T."/>
            <person name="Kohler A."/>
            <person name="Feng B."/>
            <person name="Cao Y."/>
            <person name="Lipzen A."/>
            <person name="Daum C."/>
            <person name="Hundley H."/>
            <person name="Pangilinan J."/>
            <person name="Johnson J."/>
            <person name="Barry K."/>
            <person name="LaButti K."/>
            <person name="Ng V."/>
            <person name="Ahrendt S."/>
            <person name="Min B."/>
            <person name="Choi I.G."/>
            <person name="Park H."/>
            <person name="Plett J.M."/>
            <person name="Magnuson J."/>
            <person name="Spatafora J.W."/>
            <person name="Nagy L.G."/>
            <person name="Henrissat B."/>
            <person name="Grigoriev I.V."/>
            <person name="Yang Z.L."/>
            <person name="Xu J."/>
            <person name="Martin F.M."/>
        </authorList>
    </citation>
    <scope>NUCLEOTIDE SEQUENCE</scope>
    <source>
        <strain evidence="1">KUC20120723A-06</strain>
    </source>
</reference>
<dbReference type="Proteomes" id="UP000790709">
    <property type="component" value="Unassembled WGS sequence"/>
</dbReference>
<name>A0ACB8C0K9_9AGAM</name>
<evidence type="ECO:0000313" key="2">
    <source>
        <dbReference type="Proteomes" id="UP000790709"/>
    </source>
</evidence>
<dbReference type="EMBL" id="MU266328">
    <property type="protein sequence ID" value="KAH7931143.1"/>
    <property type="molecule type" value="Genomic_DNA"/>
</dbReference>
<evidence type="ECO:0000313" key="1">
    <source>
        <dbReference type="EMBL" id="KAH7931143.1"/>
    </source>
</evidence>
<sequence length="795" mass="87852">MSDTETESEPETATGMAAQSAQEFANNLSSEMQQDAELQNEARPVSSAMKLLGSLDFRLVRKDKSLHKDIQVASGAILKFLDNLLSLRFNGDQGLQEALTQLPELLHYSSFCLLFQYRRLFHVIAAQGLIPGVAIPTVICWVDVILAKVGDVAAFVAGGLRVDDCQRNSTQVLKLQREDNQLRAAAQLPDKWDSVPSIISSNRASPAARRLALQLTLVRFVVHPQLEKRIELADPWAAEGVKPMELFNAAHSFLQDTITRLSTDMTFSESSRHDFLYEERMACAMGLSLFAVADLVRKEQEDSESLAPFRPHTVNQLLRLLQCVVHPEAATSPLHGLTPLELLDVPQTILVRWGKFVPWSWTIWTDLRRAETDTIMYLTITWLHHICPQSITLGDERTRDWETHLGPTLMNNIVPATTVASQLLCRCVAVLSLPEGPKRLAASVMDVILKIVWTISHFAESNACKGLVSHSSNVCEYLLAFFPLTCHVEDCVGVRELVIKTLTDMKKECILEGLRAAQANASYRFSCSFDEAVSEATRQLLRGSPDPAVLLLSRQLLDFVSLLCFSGTHFVGRGNVQDFLLAVTNALSLAPDTSEGPPSLLDSFLNTLAASSSLDPALDLAKASAAWDIEVIWQMASSGSRSDLLTASAFAHLIIVARELCGPLALAEAWSYLRDVLLLISSNHFLGDPEPLALIVAPVVCKALIRLLKHADPNAMSFIICSPWTLSLRAMLQNLLHGETPSPAEYSVLLRNRLSVMGEILLHQIVQKTATSNQKQPVMPKTETYNLTYPRTIPD</sequence>
<proteinExistence type="predicted"/>
<keyword evidence="2" id="KW-1185">Reference proteome</keyword>
<protein>
    <submittedName>
        <fullName evidence="1">Uncharacterized protein</fullName>
    </submittedName>
</protein>
<organism evidence="1 2">
    <name type="scientific">Leucogyrophana mollusca</name>
    <dbReference type="NCBI Taxonomy" id="85980"/>
    <lineage>
        <taxon>Eukaryota</taxon>
        <taxon>Fungi</taxon>
        <taxon>Dikarya</taxon>
        <taxon>Basidiomycota</taxon>
        <taxon>Agaricomycotina</taxon>
        <taxon>Agaricomycetes</taxon>
        <taxon>Agaricomycetidae</taxon>
        <taxon>Boletales</taxon>
        <taxon>Boletales incertae sedis</taxon>
        <taxon>Leucogyrophana</taxon>
    </lineage>
</organism>
<comment type="caution">
    <text evidence="1">The sequence shown here is derived from an EMBL/GenBank/DDBJ whole genome shotgun (WGS) entry which is preliminary data.</text>
</comment>